<feature type="transmembrane region" description="Helical" evidence="1">
    <location>
        <begin position="235"/>
        <end position="254"/>
    </location>
</feature>
<accession>A0A7K3VW21</accession>
<protein>
    <recommendedName>
        <fullName evidence="4">DUF998 domain-containing protein</fullName>
    </recommendedName>
</protein>
<keyword evidence="3" id="KW-1185">Reference proteome</keyword>
<gene>
    <name evidence="2" type="ORF">GCU56_01660</name>
</gene>
<keyword evidence="1" id="KW-1133">Transmembrane helix</keyword>
<keyword evidence="1" id="KW-0472">Membrane</keyword>
<sequence>MRVRIQPVALGLVVAAVVPYIALKVVWLTGASIGVQDDTALAELHSTRMVVGNNLTILLELMAVGLALALSSGWGRRVPAWIMLSLGAGATGLLAPILLGLPIGSVLQLVVQGEVRTGGMEHLRPWVFAVVYGGFGLMAIGIVVLAARYAAVRWSHVLRRAPHPPPVWVGVAGGLGLVPFGAAMLWWGVSGPGSTGPQAMDAVVQRTTLVVTGLLAVAGLLAPLLPGISGRAPRLAWLAVWVGCTTAALQAPTHVLLADGGHPSRAMLLIGVLTISGSSIYGLLLLRRHLAHDRLHAA</sequence>
<feature type="transmembrane region" description="Helical" evidence="1">
    <location>
        <begin position="209"/>
        <end position="228"/>
    </location>
</feature>
<evidence type="ECO:0008006" key="4">
    <source>
        <dbReference type="Google" id="ProtNLM"/>
    </source>
</evidence>
<dbReference type="RefSeq" id="WP_163479754.1">
    <property type="nucleotide sequence ID" value="NZ_JAAGWF010000002.1"/>
</dbReference>
<feature type="transmembrane region" description="Helical" evidence="1">
    <location>
        <begin position="82"/>
        <end position="106"/>
    </location>
</feature>
<evidence type="ECO:0000313" key="3">
    <source>
        <dbReference type="Proteomes" id="UP000470246"/>
    </source>
</evidence>
<keyword evidence="1" id="KW-0812">Transmembrane</keyword>
<dbReference type="AlphaFoldDB" id="A0A7K3VW21"/>
<reference evidence="2 3" key="1">
    <citation type="submission" date="2020-02" db="EMBL/GenBank/DDBJ databases">
        <title>Geodermatophilus sabuli CPCC 205279 I12A-02694.</title>
        <authorList>
            <person name="Jiang Z."/>
        </authorList>
    </citation>
    <scope>NUCLEOTIDE SEQUENCE [LARGE SCALE GENOMIC DNA]</scope>
    <source>
        <strain evidence="2 3">I12A-02694</strain>
    </source>
</reference>
<feature type="transmembrane region" description="Helical" evidence="1">
    <location>
        <begin position="50"/>
        <end position="70"/>
    </location>
</feature>
<feature type="transmembrane region" description="Helical" evidence="1">
    <location>
        <begin position="7"/>
        <end position="30"/>
    </location>
</feature>
<dbReference type="Proteomes" id="UP000470246">
    <property type="component" value="Unassembled WGS sequence"/>
</dbReference>
<feature type="transmembrane region" description="Helical" evidence="1">
    <location>
        <begin position="266"/>
        <end position="286"/>
    </location>
</feature>
<dbReference type="EMBL" id="JAAGWF010000002">
    <property type="protein sequence ID" value="NEK56580.1"/>
    <property type="molecule type" value="Genomic_DNA"/>
</dbReference>
<name>A0A7K3VW21_9ACTN</name>
<evidence type="ECO:0000256" key="1">
    <source>
        <dbReference type="SAM" id="Phobius"/>
    </source>
</evidence>
<feature type="transmembrane region" description="Helical" evidence="1">
    <location>
        <begin position="126"/>
        <end position="147"/>
    </location>
</feature>
<evidence type="ECO:0000313" key="2">
    <source>
        <dbReference type="EMBL" id="NEK56580.1"/>
    </source>
</evidence>
<comment type="caution">
    <text evidence="2">The sequence shown here is derived from an EMBL/GenBank/DDBJ whole genome shotgun (WGS) entry which is preliminary data.</text>
</comment>
<feature type="transmembrane region" description="Helical" evidence="1">
    <location>
        <begin position="167"/>
        <end position="189"/>
    </location>
</feature>
<proteinExistence type="predicted"/>
<organism evidence="2 3">
    <name type="scientific">Geodermatophilus sabuli</name>
    <dbReference type="NCBI Taxonomy" id="1564158"/>
    <lineage>
        <taxon>Bacteria</taxon>
        <taxon>Bacillati</taxon>
        <taxon>Actinomycetota</taxon>
        <taxon>Actinomycetes</taxon>
        <taxon>Geodermatophilales</taxon>
        <taxon>Geodermatophilaceae</taxon>
        <taxon>Geodermatophilus</taxon>
    </lineage>
</organism>